<name>A0A3G4ZKW5_9VIRU</name>
<organism evidence="1">
    <name type="scientific">Terrestrivirus sp</name>
    <dbReference type="NCBI Taxonomy" id="2487775"/>
    <lineage>
        <taxon>Viruses</taxon>
        <taxon>Varidnaviria</taxon>
        <taxon>Bamfordvirae</taxon>
        <taxon>Nucleocytoviricota</taxon>
        <taxon>Megaviricetes</taxon>
        <taxon>Imitervirales</taxon>
        <taxon>Mimiviridae</taxon>
        <taxon>Klosneuvirinae</taxon>
    </lineage>
</organism>
<sequence length="79" mass="8573">MAPCKICHQNVAMADLPNHATTCGQNVRKALDFYNLILGVAAVKALVQKQKRITPSINENDDATVLKIVQTVVVSKLLS</sequence>
<protein>
    <submittedName>
        <fullName evidence="1">Uncharacterized protein</fullName>
    </submittedName>
</protein>
<proteinExistence type="predicted"/>
<dbReference type="EMBL" id="MK071979">
    <property type="protein sequence ID" value="AYV75490.1"/>
    <property type="molecule type" value="Genomic_DNA"/>
</dbReference>
<accession>A0A3G4ZKW5</accession>
<gene>
    <name evidence="1" type="ORF">Terrestrivirus1_364</name>
</gene>
<reference evidence="1" key="1">
    <citation type="submission" date="2018-10" db="EMBL/GenBank/DDBJ databases">
        <title>Hidden diversity of soil giant viruses.</title>
        <authorList>
            <person name="Schulz F."/>
            <person name="Alteio L."/>
            <person name="Goudeau D."/>
            <person name="Ryan E.M."/>
            <person name="Malmstrom R.R."/>
            <person name="Blanchard J."/>
            <person name="Woyke T."/>
        </authorList>
    </citation>
    <scope>NUCLEOTIDE SEQUENCE</scope>
    <source>
        <strain evidence="1">TEV1</strain>
    </source>
</reference>
<evidence type="ECO:0000313" key="1">
    <source>
        <dbReference type="EMBL" id="AYV75490.1"/>
    </source>
</evidence>